<organism evidence="1">
    <name type="scientific">Octopus bimaculoides</name>
    <name type="common">California two-spotted octopus</name>
    <dbReference type="NCBI Taxonomy" id="37653"/>
    <lineage>
        <taxon>Eukaryota</taxon>
        <taxon>Metazoa</taxon>
        <taxon>Spiralia</taxon>
        <taxon>Lophotrochozoa</taxon>
        <taxon>Mollusca</taxon>
        <taxon>Cephalopoda</taxon>
        <taxon>Coleoidea</taxon>
        <taxon>Octopodiformes</taxon>
        <taxon>Octopoda</taxon>
        <taxon>Incirrata</taxon>
        <taxon>Octopodidae</taxon>
        <taxon>Octopus</taxon>
    </lineage>
</organism>
<gene>
    <name evidence="1" type="ORF">OCBIM_22025949mg</name>
</gene>
<evidence type="ECO:0000313" key="1">
    <source>
        <dbReference type="EMBL" id="KOF81920.1"/>
    </source>
</evidence>
<protein>
    <submittedName>
        <fullName evidence="1">Uncharacterized protein</fullName>
    </submittedName>
</protein>
<name>A0A0L8GZB7_OCTBM</name>
<accession>A0A0L8GZB7</accession>
<proteinExistence type="predicted"/>
<reference evidence="1" key="1">
    <citation type="submission" date="2015-07" db="EMBL/GenBank/DDBJ databases">
        <title>MeaNS - Measles Nucleotide Surveillance Program.</title>
        <authorList>
            <person name="Tran T."/>
            <person name="Druce J."/>
        </authorList>
    </citation>
    <scope>NUCLEOTIDE SEQUENCE</scope>
    <source>
        <strain evidence="1">UCB-OBI-ISO-001</strain>
        <tissue evidence="1">Gonad</tissue>
    </source>
</reference>
<dbReference type="AlphaFoldDB" id="A0A0L8GZB7"/>
<sequence length="82" mass="9834">MRRKLRKYTERKCTSFKFTYPVLNVFESVNTSFFLISFKIKNASNEHELRKLIDKCLLLVYQTKVTCDSTRIMFHFSQGRLS</sequence>
<dbReference type="EMBL" id="KQ419933">
    <property type="protein sequence ID" value="KOF81920.1"/>
    <property type="molecule type" value="Genomic_DNA"/>
</dbReference>